<dbReference type="SUPFAM" id="SSF49764">
    <property type="entry name" value="HSP20-like chaperones"/>
    <property type="match status" value="1"/>
</dbReference>
<name>A0A347UEJ8_9RHOB</name>
<dbReference type="PANTHER" id="PTHR11527">
    <property type="entry name" value="HEAT-SHOCK PROTEIN 20 FAMILY MEMBER"/>
    <property type="match status" value="1"/>
</dbReference>
<reference evidence="4 5" key="1">
    <citation type="submission" date="2018-09" db="EMBL/GenBank/DDBJ databases">
        <title>Profundibacter amoris BAR1 gen. nov., sp. nov., a new member of the Roseobacter clade isolated at Lokis Castle Vent Field on the Arctic Mid-Oceanic Ridge.</title>
        <authorList>
            <person name="Le Moine Bauer S."/>
            <person name="Sjoeberg A.G."/>
            <person name="L'Haridon S."/>
            <person name="Stokke R."/>
            <person name="Roalkvam I."/>
            <person name="Steen I.H."/>
            <person name="Dahle H."/>
        </authorList>
    </citation>
    <scope>NUCLEOTIDE SEQUENCE [LARGE SCALE GENOMIC DNA]</scope>
    <source>
        <strain evidence="4 5">BAR1</strain>
    </source>
</reference>
<dbReference type="InterPro" id="IPR008978">
    <property type="entry name" value="HSP20-like_chaperone"/>
</dbReference>
<proteinExistence type="inferred from homology"/>
<dbReference type="RefSeq" id="WP_118941934.1">
    <property type="nucleotide sequence ID" value="NZ_CP032125.1"/>
</dbReference>
<gene>
    <name evidence="4" type="ORF">BAR1_04595</name>
</gene>
<sequence length="139" mass="15394">MIEKSHNSGFWPSLYEPLRNIGTKLAEWFAPASEASADDAAYRIAMELPGVEEKDIDLSIHDGVITVKGEKRTSREEEGDTWYFSERQYGSFSRSFRLPPDADEGKVSADLKDGVLVITVAKRKDTSADGARKVPISKG</sequence>
<evidence type="ECO:0000256" key="1">
    <source>
        <dbReference type="PROSITE-ProRule" id="PRU00285"/>
    </source>
</evidence>
<dbReference type="PROSITE" id="PS01031">
    <property type="entry name" value="SHSP"/>
    <property type="match status" value="1"/>
</dbReference>
<dbReference type="AlphaFoldDB" id="A0A347UEJ8"/>
<evidence type="ECO:0000313" key="5">
    <source>
        <dbReference type="Proteomes" id="UP000261704"/>
    </source>
</evidence>
<evidence type="ECO:0000256" key="2">
    <source>
        <dbReference type="RuleBase" id="RU003616"/>
    </source>
</evidence>
<dbReference type="Proteomes" id="UP000261704">
    <property type="component" value="Chromosome"/>
</dbReference>
<organism evidence="4 5">
    <name type="scientific">Profundibacter amoris</name>
    <dbReference type="NCBI Taxonomy" id="2171755"/>
    <lineage>
        <taxon>Bacteria</taxon>
        <taxon>Pseudomonadati</taxon>
        <taxon>Pseudomonadota</taxon>
        <taxon>Alphaproteobacteria</taxon>
        <taxon>Rhodobacterales</taxon>
        <taxon>Paracoccaceae</taxon>
        <taxon>Profundibacter</taxon>
    </lineage>
</organism>
<dbReference type="Pfam" id="PF00011">
    <property type="entry name" value="HSP20"/>
    <property type="match status" value="1"/>
</dbReference>
<protein>
    <submittedName>
        <fullName evidence="4">Hsp20/alpha crystallin family protein</fullName>
    </submittedName>
</protein>
<dbReference type="EMBL" id="CP032125">
    <property type="protein sequence ID" value="AXX97276.1"/>
    <property type="molecule type" value="Genomic_DNA"/>
</dbReference>
<dbReference type="InterPro" id="IPR031107">
    <property type="entry name" value="Small_HSP"/>
</dbReference>
<evidence type="ECO:0000313" key="4">
    <source>
        <dbReference type="EMBL" id="AXX97276.1"/>
    </source>
</evidence>
<accession>A0A347UEJ8</accession>
<dbReference type="InterPro" id="IPR002068">
    <property type="entry name" value="A-crystallin/Hsp20_dom"/>
</dbReference>
<dbReference type="Gene3D" id="2.60.40.790">
    <property type="match status" value="1"/>
</dbReference>
<evidence type="ECO:0000259" key="3">
    <source>
        <dbReference type="PROSITE" id="PS01031"/>
    </source>
</evidence>
<dbReference type="CDD" id="cd06464">
    <property type="entry name" value="ACD_sHsps-like"/>
    <property type="match status" value="1"/>
</dbReference>
<feature type="domain" description="SHSP" evidence="3">
    <location>
        <begin position="23"/>
        <end position="139"/>
    </location>
</feature>
<keyword evidence="5" id="KW-1185">Reference proteome</keyword>
<dbReference type="KEGG" id="pamo:BAR1_04595"/>
<dbReference type="OrthoDB" id="9808910at2"/>
<comment type="similarity">
    <text evidence="1 2">Belongs to the small heat shock protein (HSP20) family.</text>
</comment>